<evidence type="ECO:0000313" key="3">
    <source>
        <dbReference type="Proteomes" id="UP000823775"/>
    </source>
</evidence>
<dbReference type="InterPro" id="IPR036691">
    <property type="entry name" value="Endo/exonu/phosph_ase_sf"/>
</dbReference>
<dbReference type="Proteomes" id="UP000823775">
    <property type="component" value="Unassembled WGS sequence"/>
</dbReference>
<evidence type="ECO:0000313" key="2">
    <source>
        <dbReference type="EMBL" id="MCE3050917.1"/>
    </source>
</evidence>
<accession>A0ABS8WM60</accession>
<name>A0ABS8WM60_DATST</name>
<feature type="region of interest" description="Disordered" evidence="1">
    <location>
        <begin position="1"/>
        <end position="25"/>
    </location>
</feature>
<gene>
    <name evidence="2" type="ORF">HAX54_048511</name>
</gene>
<organism evidence="2 3">
    <name type="scientific">Datura stramonium</name>
    <name type="common">Jimsonweed</name>
    <name type="synonym">Common thornapple</name>
    <dbReference type="NCBI Taxonomy" id="4076"/>
    <lineage>
        <taxon>Eukaryota</taxon>
        <taxon>Viridiplantae</taxon>
        <taxon>Streptophyta</taxon>
        <taxon>Embryophyta</taxon>
        <taxon>Tracheophyta</taxon>
        <taxon>Spermatophyta</taxon>
        <taxon>Magnoliopsida</taxon>
        <taxon>eudicotyledons</taxon>
        <taxon>Gunneridae</taxon>
        <taxon>Pentapetalae</taxon>
        <taxon>asterids</taxon>
        <taxon>lamiids</taxon>
        <taxon>Solanales</taxon>
        <taxon>Solanaceae</taxon>
        <taxon>Solanoideae</taxon>
        <taxon>Datureae</taxon>
        <taxon>Datura</taxon>
    </lineage>
</organism>
<proteinExistence type="predicted"/>
<keyword evidence="3" id="KW-1185">Reference proteome</keyword>
<comment type="caution">
    <text evidence="2">The sequence shown here is derived from an EMBL/GenBank/DDBJ whole genome shotgun (WGS) entry which is preliminary data.</text>
</comment>
<reference evidence="2 3" key="1">
    <citation type="journal article" date="2021" name="BMC Genomics">
        <title>Datura genome reveals duplications of psychoactive alkaloid biosynthetic genes and high mutation rate following tissue culture.</title>
        <authorList>
            <person name="Rajewski A."/>
            <person name="Carter-House D."/>
            <person name="Stajich J."/>
            <person name="Litt A."/>
        </authorList>
    </citation>
    <scope>NUCLEOTIDE SEQUENCE [LARGE SCALE GENOMIC DNA]</scope>
    <source>
        <strain evidence="2">AR-01</strain>
    </source>
</reference>
<sequence length="112" mass="12552">MVAEHQERGSTGGSNMGEESIQPVKDNIEAQNGGTLIVTMIYAKCSALERIELWNNLEDLSSEMKQPWLIDGDFNVVLNEEEKIGGLLVYPPEYEEFAHCINSCDISDINFK</sequence>
<dbReference type="EMBL" id="JACEIK010008007">
    <property type="protein sequence ID" value="MCE3050917.1"/>
    <property type="molecule type" value="Genomic_DNA"/>
</dbReference>
<protein>
    <submittedName>
        <fullName evidence="2">Uncharacterized protein</fullName>
    </submittedName>
</protein>
<dbReference type="Gene3D" id="3.60.10.10">
    <property type="entry name" value="Endonuclease/exonuclease/phosphatase"/>
    <property type="match status" value="1"/>
</dbReference>
<evidence type="ECO:0000256" key="1">
    <source>
        <dbReference type="SAM" id="MobiDB-lite"/>
    </source>
</evidence>
<dbReference type="SUPFAM" id="SSF56219">
    <property type="entry name" value="DNase I-like"/>
    <property type="match status" value="1"/>
</dbReference>